<dbReference type="SUPFAM" id="SSF57770">
    <property type="entry name" value="Methionyl-tRNA synthetase (MetRS), Zn-domain"/>
    <property type="match status" value="1"/>
</dbReference>
<feature type="domain" description="TRNA-binding" evidence="21">
    <location>
        <begin position="555"/>
        <end position="654"/>
    </location>
</feature>
<evidence type="ECO:0000256" key="8">
    <source>
        <dbReference type="ARBA" id="ARBA00022555"/>
    </source>
</evidence>
<dbReference type="RefSeq" id="WP_122031480.1">
    <property type="nucleotide sequence ID" value="NZ_LS483254.1"/>
</dbReference>
<dbReference type="Pfam" id="PF19303">
    <property type="entry name" value="Anticodon_3"/>
    <property type="match status" value="1"/>
</dbReference>
<dbReference type="InterPro" id="IPR014729">
    <property type="entry name" value="Rossmann-like_a/b/a_fold"/>
</dbReference>
<dbReference type="Gene3D" id="2.20.28.20">
    <property type="entry name" value="Methionyl-tRNA synthetase, Zn-domain"/>
    <property type="match status" value="1"/>
</dbReference>
<comment type="catalytic activity">
    <reaction evidence="18">
        <text>tRNA(Met) + L-methionine + ATP = L-methionyl-tRNA(Met) + AMP + diphosphate</text>
        <dbReference type="Rhea" id="RHEA:13481"/>
        <dbReference type="Rhea" id="RHEA-COMP:9667"/>
        <dbReference type="Rhea" id="RHEA-COMP:9698"/>
        <dbReference type="ChEBI" id="CHEBI:30616"/>
        <dbReference type="ChEBI" id="CHEBI:33019"/>
        <dbReference type="ChEBI" id="CHEBI:57844"/>
        <dbReference type="ChEBI" id="CHEBI:78442"/>
        <dbReference type="ChEBI" id="CHEBI:78530"/>
        <dbReference type="ChEBI" id="CHEBI:456215"/>
        <dbReference type="EC" id="6.1.1.10"/>
    </reaction>
</comment>
<dbReference type="GO" id="GO:0005524">
    <property type="term" value="F:ATP binding"/>
    <property type="evidence" value="ECO:0007669"/>
    <property type="project" value="UniProtKB-KW"/>
</dbReference>
<dbReference type="OrthoDB" id="9810191at2"/>
<dbReference type="Gene3D" id="1.10.730.10">
    <property type="entry name" value="Isoleucyl-tRNA Synthetase, Domain 1"/>
    <property type="match status" value="1"/>
</dbReference>
<dbReference type="Proteomes" id="UP000249818">
    <property type="component" value="Chromosome BARAN1"/>
</dbReference>
<organism evidence="22 23">
    <name type="scientific">Candidatus Bipolaricaulis anaerobius</name>
    <dbReference type="NCBI Taxonomy" id="2026885"/>
    <lineage>
        <taxon>Bacteria</taxon>
        <taxon>Candidatus Bipolaricaulota</taxon>
        <taxon>Candidatus Bipolaricaulia</taxon>
        <taxon>Candidatus Bipolaricaulales</taxon>
        <taxon>Candidatus Bipolaricaulaceae</taxon>
        <taxon>Candidatus Bipolaricaulis</taxon>
    </lineage>
</organism>
<dbReference type="Pfam" id="PF09334">
    <property type="entry name" value="tRNA-synt_1g"/>
    <property type="match status" value="1"/>
</dbReference>
<keyword evidence="7" id="KW-0963">Cytoplasm</keyword>
<dbReference type="GO" id="GO:0006431">
    <property type="term" value="P:methionyl-tRNA aminoacylation"/>
    <property type="evidence" value="ECO:0007669"/>
    <property type="project" value="InterPro"/>
</dbReference>
<dbReference type="EMBL" id="LS483254">
    <property type="protein sequence ID" value="SQD93065.1"/>
    <property type="molecule type" value="Genomic_DNA"/>
</dbReference>
<dbReference type="NCBIfam" id="NF001100">
    <property type="entry name" value="PRK00133.1"/>
    <property type="match status" value="1"/>
</dbReference>
<comment type="function">
    <text evidence="1">Is required not only for elongation of protein synthesis but also for the initiation of all mRNA translation through initiator tRNA(fMet) aminoacylation.</text>
</comment>
<dbReference type="EC" id="6.1.1.10" evidence="5"/>
<dbReference type="PROSITE" id="PS00178">
    <property type="entry name" value="AA_TRNA_LIGASE_I"/>
    <property type="match status" value="1"/>
</dbReference>
<keyword evidence="8 19" id="KW-0820">tRNA-binding</keyword>
<keyword evidence="9 20" id="KW-0436">Ligase</keyword>
<dbReference type="AlphaFoldDB" id="A0A2X3MLP1"/>
<evidence type="ECO:0000256" key="11">
    <source>
        <dbReference type="ARBA" id="ARBA00022741"/>
    </source>
</evidence>
<dbReference type="SUPFAM" id="SSF47323">
    <property type="entry name" value="Anticodon-binding domain of a subclass of class I aminoacyl-tRNA synthetases"/>
    <property type="match status" value="1"/>
</dbReference>
<dbReference type="Gene3D" id="2.40.50.140">
    <property type="entry name" value="Nucleic acid-binding proteins"/>
    <property type="match status" value="1"/>
</dbReference>
<dbReference type="NCBIfam" id="TIGR00399">
    <property type="entry name" value="metG_C_term"/>
    <property type="match status" value="1"/>
</dbReference>
<name>A0A2X3MLP1_9BACT</name>
<evidence type="ECO:0000256" key="9">
    <source>
        <dbReference type="ARBA" id="ARBA00022598"/>
    </source>
</evidence>
<keyword evidence="11 20" id="KW-0547">Nucleotide-binding</keyword>
<evidence type="ECO:0000256" key="1">
    <source>
        <dbReference type="ARBA" id="ARBA00003314"/>
    </source>
</evidence>
<evidence type="ECO:0000256" key="18">
    <source>
        <dbReference type="ARBA" id="ARBA00047364"/>
    </source>
</evidence>
<sequence>MDANIKRILVCSAWPYGSGLPHLGNLIGCLLSGDAFARFYRLRGYEALHVSGTDAHGTKVEYEAAQLGISPRELAERVHQAITAVLAQFEIAIDNYTTTESPVHYEFVTEIYRQMEKNGYIISQEEGRAFCQGCNRFLADRFIVGTCPHCGYLHAQGNQCDACGALLEPENLHRPRCAFCGSSSVVTRTTRHWYLDLAQLTPQLLAYVASRGFRGNVKLFTERLIQEGLRPRAVTRDIAWGIPAPFPGAAGKVIYVWAEAALGYVSATIEHFRRRGEEERWREFWFGDEVWQVYTQAKDNIPFHTIIFPGQLLASGQGYHLPDQIAATEYLNWIGGEQFSKTRRIGIFADEALKLLPPVYWRFYLFYNRPESKDVEFSWEEFDKAVNHVLVDNIANFVHRVLSYIGSKHGGTVPNEPTDPEIVQAIDRTCAEVVDTIERGSLAPALRAIALLAGTGNEYFQRKAPWRSGDRGAVASAAHLVKAVAILLEPFIPMFSREVYATLGIEAPTLTAVRSGLAGHALAREPRPLLEHVDIAELKGRYQTMKEEGLISIEEFQKLDLRVGRVLAAEEVAGADKLLALQVDLGDRQAQAVAGIRKHYQPADLVGKLVAVVANLKPATIRGLRSECMLLAASDGTLCLLTPEREVEPGTRIR</sequence>
<evidence type="ECO:0000256" key="17">
    <source>
        <dbReference type="ARBA" id="ARBA00030904"/>
    </source>
</evidence>
<keyword evidence="23" id="KW-1185">Reference proteome</keyword>
<dbReference type="SUPFAM" id="SSF52374">
    <property type="entry name" value="Nucleotidylyl transferase"/>
    <property type="match status" value="1"/>
</dbReference>
<accession>A0A2X3MLP1</accession>
<dbReference type="InterPro" id="IPR015413">
    <property type="entry name" value="Methionyl/Leucyl_tRNA_Synth"/>
</dbReference>
<evidence type="ECO:0000256" key="2">
    <source>
        <dbReference type="ARBA" id="ARBA00004496"/>
    </source>
</evidence>
<dbReference type="CDD" id="cd02800">
    <property type="entry name" value="tRNA_bind_EcMetRS_like"/>
    <property type="match status" value="1"/>
</dbReference>
<keyword evidence="13 20" id="KW-0067">ATP-binding</keyword>
<evidence type="ECO:0000256" key="7">
    <source>
        <dbReference type="ARBA" id="ARBA00022490"/>
    </source>
</evidence>
<comment type="subunit">
    <text evidence="4">Homodimer.</text>
</comment>
<dbReference type="Gene3D" id="3.40.50.620">
    <property type="entry name" value="HUPs"/>
    <property type="match status" value="1"/>
</dbReference>
<dbReference type="GO" id="GO:0004825">
    <property type="term" value="F:methionine-tRNA ligase activity"/>
    <property type="evidence" value="ECO:0007669"/>
    <property type="project" value="UniProtKB-EC"/>
</dbReference>
<dbReference type="Pfam" id="PF01588">
    <property type="entry name" value="tRNA_bind"/>
    <property type="match status" value="1"/>
</dbReference>
<dbReference type="PANTHER" id="PTHR45765">
    <property type="entry name" value="METHIONINE--TRNA LIGASE"/>
    <property type="match status" value="1"/>
</dbReference>
<evidence type="ECO:0000256" key="4">
    <source>
        <dbReference type="ARBA" id="ARBA00011738"/>
    </source>
</evidence>
<evidence type="ECO:0000256" key="5">
    <source>
        <dbReference type="ARBA" id="ARBA00012838"/>
    </source>
</evidence>
<dbReference type="InterPro" id="IPR033911">
    <property type="entry name" value="MetRS_core"/>
</dbReference>
<dbReference type="GO" id="GO:0000049">
    <property type="term" value="F:tRNA binding"/>
    <property type="evidence" value="ECO:0007669"/>
    <property type="project" value="UniProtKB-UniRule"/>
</dbReference>
<dbReference type="PRINTS" id="PR01041">
    <property type="entry name" value="TRNASYNTHMET"/>
</dbReference>
<reference evidence="23" key="1">
    <citation type="submission" date="2018-05" db="EMBL/GenBank/DDBJ databases">
        <authorList>
            <person name="Hao L."/>
        </authorList>
    </citation>
    <scope>NUCLEOTIDE SEQUENCE [LARGE SCALE GENOMIC DNA]</scope>
</reference>
<dbReference type="GO" id="GO:0017101">
    <property type="term" value="C:aminoacyl-tRNA synthetase multienzyme complex"/>
    <property type="evidence" value="ECO:0007669"/>
    <property type="project" value="TreeGrafter"/>
</dbReference>
<keyword evidence="12" id="KW-0862">Zinc</keyword>
<comment type="similarity">
    <text evidence="3">Belongs to the class-I aminoacyl-tRNA synthetase family. MetG type 1 subfamily.</text>
</comment>
<dbReference type="PROSITE" id="PS50886">
    <property type="entry name" value="TRBD"/>
    <property type="match status" value="1"/>
</dbReference>
<dbReference type="InterPro" id="IPR029038">
    <property type="entry name" value="MetRS_Zn"/>
</dbReference>
<evidence type="ECO:0000313" key="23">
    <source>
        <dbReference type="Proteomes" id="UP000249818"/>
    </source>
</evidence>
<evidence type="ECO:0000259" key="21">
    <source>
        <dbReference type="PROSITE" id="PS50886"/>
    </source>
</evidence>
<evidence type="ECO:0000256" key="14">
    <source>
        <dbReference type="ARBA" id="ARBA00022884"/>
    </source>
</evidence>
<dbReference type="InterPro" id="IPR009080">
    <property type="entry name" value="tRNAsynth_Ia_anticodon-bd"/>
</dbReference>
<dbReference type="SUPFAM" id="SSF50249">
    <property type="entry name" value="Nucleic acid-binding proteins"/>
    <property type="match status" value="1"/>
</dbReference>
<dbReference type="InterPro" id="IPR004495">
    <property type="entry name" value="Met-tRNA-synth_bsu_C"/>
</dbReference>
<dbReference type="InterPro" id="IPR023458">
    <property type="entry name" value="Met-tRNA_ligase_1"/>
</dbReference>
<dbReference type="PANTHER" id="PTHR45765:SF1">
    <property type="entry name" value="METHIONINE--TRNA LIGASE, CYTOPLASMIC"/>
    <property type="match status" value="1"/>
</dbReference>
<protein>
    <recommendedName>
        <fullName evidence="6">Methionine--tRNA ligase</fullName>
        <ecNumber evidence="5">6.1.1.10</ecNumber>
    </recommendedName>
    <alternativeName>
        <fullName evidence="17">Methionyl-tRNA synthetase</fullName>
    </alternativeName>
</protein>
<dbReference type="InterPro" id="IPR012340">
    <property type="entry name" value="NA-bd_OB-fold"/>
</dbReference>
<dbReference type="InterPro" id="IPR001412">
    <property type="entry name" value="aa-tRNA-synth_I_CS"/>
</dbReference>
<dbReference type="NCBIfam" id="TIGR00398">
    <property type="entry name" value="metG"/>
    <property type="match status" value="1"/>
</dbReference>
<evidence type="ECO:0000256" key="3">
    <source>
        <dbReference type="ARBA" id="ARBA00008258"/>
    </source>
</evidence>
<keyword evidence="14 19" id="KW-0694">RNA-binding</keyword>
<keyword evidence="10" id="KW-0479">Metal-binding</keyword>
<evidence type="ECO:0000256" key="15">
    <source>
        <dbReference type="ARBA" id="ARBA00022917"/>
    </source>
</evidence>
<dbReference type="GO" id="GO:0005829">
    <property type="term" value="C:cytosol"/>
    <property type="evidence" value="ECO:0007669"/>
    <property type="project" value="TreeGrafter"/>
</dbReference>
<dbReference type="FunFam" id="2.40.50.140:FF:000042">
    <property type="entry name" value="Methionine--tRNA ligase"/>
    <property type="match status" value="1"/>
</dbReference>
<evidence type="ECO:0000256" key="20">
    <source>
        <dbReference type="RuleBase" id="RU363039"/>
    </source>
</evidence>
<comment type="subcellular location">
    <subcellularLocation>
        <location evidence="2">Cytoplasm</location>
    </subcellularLocation>
</comment>
<dbReference type="InterPro" id="IPR014758">
    <property type="entry name" value="Met-tRNA_synth"/>
</dbReference>
<gene>
    <name evidence="22" type="primary">metG</name>
    <name evidence="22" type="ORF">BARAN1_1041</name>
</gene>
<dbReference type="GO" id="GO:0046872">
    <property type="term" value="F:metal ion binding"/>
    <property type="evidence" value="ECO:0007669"/>
    <property type="project" value="UniProtKB-KW"/>
</dbReference>
<dbReference type="KEGG" id="bana:BARAN1_1041"/>
<dbReference type="InterPro" id="IPR002547">
    <property type="entry name" value="tRNA-bd_dom"/>
</dbReference>
<evidence type="ECO:0000313" key="22">
    <source>
        <dbReference type="EMBL" id="SQD93065.1"/>
    </source>
</evidence>
<evidence type="ECO:0000256" key="16">
    <source>
        <dbReference type="ARBA" id="ARBA00023146"/>
    </source>
</evidence>
<evidence type="ECO:0000256" key="10">
    <source>
        <dbReference type="ARBA" id="ARBA00022723"/>
    </source>
</evidence>
<evidence type="ECO:0000256" key="12">
    <source>
        <dbReference type="ARBA" id="ARBA00022833"/>
    </source>
</evidence>
<dbReference type="InterPro" id="IPR041872">
    <property type="entry name" value="Anticodon_Met"/>
</dbReference>
<evidence type="ECO:0000256" key="6">
    <source>
        <dbReference type="ARBA" id="ARBA00018753"/>
    </source>
</evidence>
<evidence type="ECO:0000256" key="13">
    <source>
        <dbReference type="ARBA" id="ARBA00022840"/>
    </source>
</evidence>
<dbReference type="FunFam" id="2.20.28.20:FF:000001">
    <property type="entry name" value="Methionine--tRNA ligase"/>
    <property type="match status" value="1"/>
</dbReference>
<keyword evidence="16 20" id="KW-0030">Aminoacyl-tRNA synthetase</keyword>
<evidence type="ECO:0000256" key="19">
    <source>
        <dbReference type="PROSITE-ProRule" id="PRU00209"/>
    </source>
</evidence>
<keyword evidence="15 20" id="KW-0648">Protein biosynthesis</keyword>
<proteinExistence type="inferred from homology"/>